<dbReference type="Gene3D" id="1.20.58.1690">
    <property type="match status" value="1"/>
</dbReference>
<feature type="domain" description="YARHG" evidence="3">
    <location>
        <begin position="141"/>
        <end position="225"/>
    </location>
</feature>
<gene>
    <name evidence="4" type="ORF">CLCY_4c02220</name>
</gene>
<dbReference type="STRING" id="1121307.CLCY_4c02220"/>
<evidence type="ECO:0000256" key="2">
    <source>
        <dbReference type="SAM" id="Phobius"/>
    </source>
</evidence>
<dbReference type="PANTHER" id="PTHR40038:SF1">
    <property type="entry name" value="MEMBRANE-ASSOCIATED PROTEIN TCAA"/>
    <property type="match status" value="1"/>
</dbReference>
<name>A0A0J8DDD6_CLOCY</name>
<feature type="region of interest" description="Disordered" evidence="1">
    <location>
        <begin position="102"/>
        <end position="140"/>
    </location>
</feature>
<feature type="compositionally biased region" description="Basic and acidic residues" evidence="1">
    <location>
        <begin position="117"/>
        <end position="138"/>
    </location>
</feature>
<keyword evidence="2" id="KW-0472">Membrane</keyword>
<sequence>MYCTNCGSKSKDQEKFCNKCGTPIRRTSDKVREEARYSDRDIESTMKMSSNKGQSYKEHNVHSYEEVNDGSKVIKVLSIVAVVLVLACTSGFIGYKLIAGSGSKGENNTATITQNKVNEDKKPSNMEYSDDNKSKNIDSDEGYLIPESSSKYLTEGEFSGFDKDKLALIRNEIFARHGYVFKSEMYREYFASKTWYKENPNFAGDESGLNTYEKANIKLIKSLERK</sequence>
<dbReference type="InterPro" id="IPR025582">
    <property type="entry name" value="YARHG_dom"/>
</dbReference>
<feature type="transmembrane region" description="Helical" evidence="2">
    <location>
        <begin position="73"/>
        <end position="95"/>
    </location>
</feature>
<dbReference type="InterPro" id="IPR038434">
    <property type="entry name" value="YARHG_sf"/>
</dbReference>
<dbReference type="PATRIC" id="fig|1121307.3.peg.1878"/>
<dbReference type="Proteomes" id="UP000036756">
    <property type="component" value="Unassembled WGS sequence"/>
</dbReference>
<dbReference type="EMBL" id="LFVU01000024">
    <property type="protein sequence ID" value="KMT22249.1"/>
    <property type="molecule type" value="Genomic_DNA"/>
</dbReference>
<organism evidence="4 5">
    <name type="scientific">Clostridium cylindrosporum DSM 605</name>
    <dbReference type="NCBI Taxonomy" id="1121307"/>
    <lineage>
        <taxon>Bacteria</taxon>
        <taxon>Bacillati</taxon>
        <taxon>Bacillota</taxon>
        <taxon>Clostridia</taxon>
        <taxon>Eubacteriales</taxon>
        <taxon>Clostridiaceae</taxon>
        <taxon>Clostridium</taxon>
    </lineage>
</organism>
<dbReference type="SMART" id="SM01324">
    <property type="entry name" value="YARHG"/>
    <property type="match status" value="1"/>
</dbReference>
<dbReference type="AlphaFoldDB" id="A0A0J8DDD6"/>
<keyword evidence="5" id="KW-1185">Reference proteome</keyword>
<dbReference type="Pfam" id="PF13308">
    <property type="entry name" value="YARHG"/>
    <property type="match status" value="1"/>
</dbReference>
<protein>
    <recommendedName>
        <fullName evidence="3">YARHG domain-containing protein</fullName>
    </recommendedName>
</protein>
<proteinExistence type="predicted"/>
<keyword evidence="2" id="KW-1133">Transmembrane helix</keyword>
<dbReference type="OrthoDB" id="517663at2"/>
<feature type="compositionally biased region" description="Polar residues" evidence="1">
    <location>
        <begin position="104"/>
        <end position="116"/>
    </location>
</feature>
<evidence type="ECO:0000313" key="5">
    <source>
        <dbReference type="Proteomes" id="UP000036756"/>
    </source>
</evidence>
<keyword evidence="2" id="KW-0812">Transmembrane</keyword>
<comment type="caution">
    <text evidence="4">The sequence shown here is derived from an EMBL/GenBank/DDBJ whole genome shotgun (WGS) entry which is preliminary data.</text>
</comment>
<evidence type="ECO:0000313" key="4">
    <source>
        <dbReference type="EMBL" id="KMT22249.1"/>
    </source>
</evidence>
<dbReference type="RefSeq" id="WP_048570335.1">
    <property type="nucleotide sequence ID" value="NZ_LFVU01000024.1"/>
</dbReference>
<accession>A0A0J8DDD6</accession>
<evidence type="ECO:0000256" key="1">
    <source>
        <dbReference type="SAM" id="MobiDB-lite"/>
    </source>
</evidence>
<evidence type="ECO:0000259" key="3">
    <source>
        <dbReference type="SMART" id="SM01324"/>
    </source>
</evidence>
<dbReference type="PANTHER" id="PTHR40038">
    <property type="entry name" value="MEMBRANE-ASSOCIATED PROTEIN TCAA"/>
    <property type="match status" value="1"/>
</dbReference>
<reference evidence="4 5" key="1">
    <citation type="submission" date="2015-06" db="EMBL/GenBank/DDBJ databases">
        <title>Draft genome sequence of the purine-degrading Clostridium cylindrosporum HC-1 (DSM 605).</title>
        <authorList>
            <person name="Poehlein A."/>
            <person name="Schiel-Bengelsdorf B."/>
            <person name="Bengelsdorf F."/>
            <person name="Daniel R."/>
            <person name="Duerre P."/>
        </authorList>
    </citation>
    <scope>NUCLEOTIDE SEQUENCE [LARGE SCALE GENOMIC DNA]</scope>
    <source>
        <strain evidence="4 5">DSM 605</strain>
    </source>
</reference>